<gene>
    <name evidence="13" type="ORF">IFM89_022739</name>
</gene>
<organism evidence="13 14">
    <name type="scientific">Coptis chinensis</name>
    <dbReference type="NCBI Taxonomy" id="261450"/>
    <lineage>
        <taxon>Eukaryota</taxon>
        <taxon>Viridiplantae</taxon>
        <taxon>Streptophyta</taxon>
        <taxon>Embryophyta</taxon>
        <taxon>Tracheophyta</taxon>
        <taxon>Spermatophyta</taxon>
        <taxon>Magnoliopsida</taxon>
        <taxon>Ranunculales</taxon>
        <taxon>Ranunculaceae</taxon>
        <taxon>Coptidoideae</taxon>
        <taxon>Coptis</taxon>
    </lineage>
</organism>
<evidence type="ECO:0000256" key="11">
    <source>
        <dbReference type="ARBA" id="ARBA00037449"/>
    </source>
</evidence>
<dbReference type="InterPro" id="IPR016024">
    <property type="entry name" value="ARM-type_fold"/>
</dbReference>
<keyword evidence="10" id="KW-0539">Nucleus</keyword>
<dbReference type="PROSITE" id="PS00039">
    <property type="entry name" value="DEAD_ATP_HELICASE"/>
    <property type="match status" value="1"/>
</dbReference>
<dbReference type="GO" id="GO:0003723">
    <property type="term" value="F:RNA binding"/>
    <property type="evidence" value="ECO:0007669"/>
    <property type="project" value="UniProtKB-KW"/>
</dbReference>
<name>A0A835IWL1_9MAGN</name>
<evidence type="ECO:0000256" key="5">
    <source>
        <dbReference type="ARBA" id="ARBA00022741"/>
    </source>
</evidence>
<dbReference type="InterPro" id="IPR000629">
    <property type="entry name" value="RNA-helicase_DEAD-box_CS"/>
</dbReference>
<evidence type="ECO:0000256" key="10">
    <source>
        <dbReference type="ARBA" id="ARBA00023242"/>
    </source>
</evidence>
<evidence type="ECO:0000259" key="12">
    <source>
        <dbReference type="PROSITE" id="PS51192"/>
    </source>
</evidence>
<dbReference type="InterPro" id="IPR027417">
    <property type="entry name" value="P-loop_NTPase"/>
</dbReference>
<dbReference type="InterPro" id="IPR014001">
    <property type="entry name" value="Helicase_ATP-bd"/>
</dbReference>
<keyword evidence="3" id="KW-0690">Ribosome biogenesis</keyword>
<dbReference type="InterPro" id="IPR044742">
    <property type="entry name" value="DEAD/DEAH_RhlB"/>
</dbReference>
<dbReference type="GO" id="GO:0004386">
    <property type="term" value="F:helicase activity"/>
    <property type="evidence" value="ECO:0007669"/>
    <property type="project" value="UniProtKB-KW"/>
</dbReference>
<evidence type="ECO:0000313" key="14">
    <source>
        <dbReference type="Proteomes" id="UP000631114"/>
    </source>
</evidence>
<dbReference type="GO" id="GO:0005524">
    <property type="term" value="F:ATP binding"/>
    <property type="evidence" value="ECO:0007669"/>
    <property type="project" value="InterPro"/>
</dbReference>
<comment type="subcellular location">
    <subcellularLocation>
        <location evidence="1">Nucleus</location>
        <location evidence="1">Nucleolus</location>
    </subcellularLocation>
</comment>
<dbReference type="CDD" id="cd00268">
    <property type="entry name" value="DEADc"/>
    <property type="match status" value="1"/>
</dbReference>
<keyword evidence="7" id="KW-0347">Helicase</keyword>
<dbReference type="OrthoDB" id="27832at2759"/>
<evidence type="ECO:0000256" key="8">
    <source>
        <dbReference type="ARBA" id="ARBA00022840"/>
    </source>
</evidence>
<dbReference type="EMBL" id="JADFTS010000001">
    <property type="protein sequence ID" value="KAF9625426.1"/>
    <property type="molecule type" value="Genomic_DNA"/>
</dbReference>
<dbReference type="PANTHER" id="PTHR47958">
    <property type="entry name" value="ATP-DEPENDENT RNA HELICASE DBP3"/>
    <property type="match status" value="1"/>
</dbReference>
<feature type="domain" description="Helicase ATP-binding" evidence="12">
    <location>
        <begin position="1"/>
        <end position="125"/>
    </location>
</feature>
<keyword evidence="6" id="KW-0378">Hydrolase</keyword>
<evidence type="ECO:0000256" key="4">
    <source>
        <dbReference type="ARBA" id="ARBA00022552"/>
    </source>
</evidence>
<sequence>MNPLAFVLSPTRELAQQIADVLCEAGKSCGVSSVCVYGGTSKGPQISSLKAGVDIVIGTPGRLKDLIEMGFCCLKEVSYVVLDEADRMLDMGFEPEVRSILSQTSSIRQMVLEEIRLGLELNDYSFQQRRIAHMCFLGELYNYEHIDSSVIFETLYLILAFGHGTSEI</sequence>
<dbReference type="AlphaFoldDB" id="A0A835IWL1"/>
<evidence type="ECO:0000256" key="2">
    <source>
        <dbReference type="ARBA" id="ARBA00009334"/>
    </source>
</evidence>
<keyword evidence="9" id="KW-0694">RNA-binding</keyword>
<dbReference type="Pfam" id="PF00270">
    <property type="entry name" value="DEAD"/>
    <property type="match status" value="1"/>
</dbReference>
<dbReference type="InterPro" id="IPR011545">
    <property type="entry name" value="DEAD/DEAH_box_helicase_dom"/>
</dbReference>
<evidence type="ECO:0000256" key="3">
    <source>
        <dbReference type="ARBA" id="ARBA00022517"/>
    </source>
</evidence>
<dbReference type="Proteomes" id="UP000631114">
    <property type="component" value="Unassembled WGS sequence"/>
</dbReference>
<dbReference type="GO" id="GO:0016787">
    <property type="term" value="F:hydrolase activity"/>
    <property type="evidence" value="ECO:0007669"/>
    <property type="project" value="UniProtKB-KW"/>
</dbReference>
<dbReference type="SMART" id="SM00487">
    <property type="entry name" value="DEXDc"/>
    <property type="match status" value="1"/>
</dbReference>
<proteinExistence type="inferred from homology"/>
<protein>
    <recommendedName>
        <fullName evidence="12">Helicase ATP-binding domain-containing protein</fullName>
    </recommendedName>
</protein>
<accession>A0A835IWL1</accession>
<evidence type="ECO:0000313" key="13">
    <source>
        <dbReference type="EMBL" id="KAF9625426.1"/>
    </source>
</evidence>
<keyword evidence="14" id="KW-1185">Reference proteome</keyword>
<comment type="caution">
    <text evidence="13">The sequence shown here is derived from an EMBL/GenBank/DDBJ whole genome shotgun (WGS) entry which is preliminary data.</text>
</comment>
<dbReference type="PROSITE" id="PS51192">
    <property type="entry name" value="HELICASE_ATP_BIND_1"/>
    <property type="match status" value="1"/>
</dbReference>
<keyword evidence="4" id="KW-0698">rRNA processing</keyword>
<evidence type="ECO:0000256" key="9">
    <source>
        <dbReference type="ARBA" id="ARBA00022884"/>
    </source>
</evidence>
<comment type="similarity">
    <text evidence="2">Belongs to the DEAD box helicase family. DDX5/DBP2 subfamily.</text>
</comment>
<evidence type="ECO:0000256" key="7">
    <source>
        <dbReference type="ARBA" id="ARBA00022806"/>
    </source>
</evidence>
<dbReference type="SUPFAM" id="SSF52540">
    <property type="entry name" value="P-loop containing nucleoside triphosphate hydrolases"/>
    <property type="match status" value="1"/>
</dbReference>
<dbReference type="Gene3D" id="3.40.50.300">
    <property type="entry name" value="P-loop containing nucleotide triphosphate hydrolases"/>
    <property type="match status" value="1"/>
</dbReference>
<comment type="function">
    <text evidence="11">ATP-dependent RNA helicase required for 60S ribosomal subunit synthesis. Involved in efficient pre-rRNA processing, predominantly at site A3, which is necessary for the normal formation of 25S and 5.8S rRNAs.</text>
</comment>
<reference evidence="13 14" key="1">
    <citation type="submission" date="2020-10" db="EMBL/GenBank/DDBJ databases">
        <title>The Coptis chinensis genome and diversification of protoberbering-type alkaloids.</title>
        <authorList>
            <person name="Wang B."/>
            <person name="Shu S."/>
            <person name="Song C."/>
            <person name="Liu Y."/>
        </authorList>
    </citation>
    <scope>NUCLEOTIDE SEQUENCE [LARGE SCALE GENOMIC DNA]</scope>
    <source>
        <strain evidence="13">HL-2020</strain>
        <tissue evidence="13">Leaf</tissue>
    </source>
</reference>
<keyword evidence="8" id="KW-0067">ATP-binding</keyword>
<evidence type="ECO:0000256" key="6">
    <source>
        <dbReference type="ARBA" id="ARBA00022801"/>
    </source>
</evidence>
<evidence type="ECO:0000256" key="1">
    <source>
        <dbReference type="ARBA" id="ARBA00004604"/>
    </source>
</evidence>
<dbReference type="SUPFAM" id="SSF48371">
    <property type="entry name" value="ARM repeat"/>
    <property type="match status" value="1"/>
</dbReference>
<keyword evidence="5" id="KW-0547">Nucleotide-binding</keyword>